<evidence type="ECO:0000256" key="6">
    <source>
        <dbReference type="ARBA" id="ARBA00023242"/>
    </source>
</evidence>
<dbReference type="PANTHER" id="PTHR11988">
    <property type="entry name" value="THYROTROPH EMBRYONIC FACTOR RELATED"/>
    <property type="match status" value="1"/>
</dbReference>
<dbReference type="STRING" id="307972.A0A2G8JZ40"/>
<keyword evidence="5" id="KW-0804">Transcription</keyword>
<gene>
    <name evidence="10" type="ORF">BSL78_22157</name>
</gene>
<dbReference type="CDD" id="cd14695">
    <property type="entry name" value="bZIP_HLF"/>
    <property type="match status" value="1"/>
</dbReference>
<keyword evidence="3" id="KW-0805">Transcription regulation</keyword>
<dbReference type="Gene3D" id="1.20.5.170">
    <property type="match status" value="1"/>
</dbReference>
<evidence type="ECO:0000256" key="4">
    <source>
        <dbReference type="ARBA" id="ARBA00023125"/>
    </source>
</evidence>
<dbReference type="OrthoDB" id="6022300at2759"/>
<keyword evidence="6" id="KW-0539">Nucleus</keyword>
<dbReference type="EMBL" id="MRZV01001062">
    <property type="protein sequence ID" value="PIK41003.1"/>
    <property type="molecule type" value="Genomic_DNA"/>
</dbReference>
<dbReference type="GO" id="GO:0000978">
    <property type="term" value="F:RNA polymerase II cis-regulatory region sequence-specific DNA binding"/>
    <property type="evidence" value="ECO:0007669"/>
    <property type="project" value="TreeGrafter"/>
</dbReference>
<dbReference type="SMART" id="SM00338">
    <property type="entry name" value="BRLZ"/>
    <property type="match status" value="1"/>
</dbReference>
<dbReference type="GO" id="GO:0000981">
    <property type="term" value="F:DNA-binding transcription factor activity, RNA polymerase II-specific"/>
    <property type="evidence" value="ECO:0007669"/>
    <property type="project" value="TreeGrafter"/>
</dbReference>
<evidence type="ECO:0000259" key="9">
    <source>
        <dbReference type="PROSITE" id="PS50217"/>
    </source>
</evidence>
<feature type="region of interest" description="Disordered" evidence="8">
    <location>
        <begin position="105"/>
        <end position="181"/>
    </location>
</feature>
<dbReference type="AlphaFoldDB" id="A0A2G8JZ40"/>
<dbReference type="PROSITE" id="PS50217">
    <property type="entry name" value="BZIP"/>
    <property type="match status" value="1"/>
</dbReference>
<evidence type="ECO:0000256" key="8">
    <source>
        <dbReference type="SAM" id="MobiDB-lite"/>
    </source>
</evidence>
<sequence>MVNFFVSVEGSQSTGKVIVDMNKQPNVVNDINVTQHHPMSVSLVTNQGNFMNSSLPTAATVAPPNTQLLPTSSTHPHEEGNVGQLAIRTSGNSVSPSEQEIHIGITADGSDQDETDDPGENRTFHDSELHMRNGNENSHRRQSKKGKRRTVPVDEKDDRYFERRKRNNQAAKRSRDARKVREEHVSRRADFLERENAILKAQLSTLREEANSLRQLLSQRPVMPSMIANHGHQMT</sequence>
<proteinExistence type="inferred from homology"/>
<comment type="subcellular location">
    <subcellularLocation>
        <location evidence="1">Nucleus</location>
    </subcellularLocation>
</comment>
<dbReference type="FunFam" id="1.20.5.170:FF:000025">
    <property type="entry name" value="nuclear factor interleukin-3-regulated protein-like"/>
    <property type="match status" value="1"/>
</dbReference>
<dbReference type="PANTHER" id="PTHR11988:SF27">
    <property type="entry name" value="GH27708P"/>
    <property type="match status" value="1"/>
</dbReference>
<name>A0A2G8JZ40_STIJA</name>
<keyword evidence="11" id="KW-1185">Reference proteome</keyword>
<evidence type="ECO:0000256" key="2">
    <source>
        <dbReference type="ARBA" id="ARBA00006079"/>
    </source>
</evidence>
<evidence type="ECO:0000313" key="10">
    <source>
        <dbReference type="EMBL" id="PIK41003.1"/>
    </source>
</evidence>
<protein>
    <recommendedName>
        <fullName evidence="9">BZIP domain-containing protein</fullName>
    </recommendedName>
</protein>
<feature type="compositionally biased region" description="Basic and acidic residues" evidence="8">
    <location>
        <begin position="151"/>
        <end position="161"/>
    </location>
</feature>
<keyword evidence="4" id="KW-0238">DNA-binding</keyword>
<feature type="domain" description="BZIP" evidence="9">
    <location>
        <begin position="157"/>
        <end position="220"/>
    </location>
</feature>
<dbReference type="Proteomes" id="UP000230750">
    <property type="component" value="Unassembled WGS sequence"/>
</dbReference>
<reference evidence="10 11" key="1">
    <citation type="journal article" date="2017" name="PLoS Biol.">
        <title>The sea cucumber genome provides insights into morphological evolution and visceral regeneration.</title>
        <authorList>
            <person name="Zhang X."/>
            <person name="Sun L."/>
            <person name="Yuan J."/>
            <person name="Sun Y."/>
            <person name="Gao Y."/>
            <person name="Zhang L."/>
            <person name="Li S."/>
            <person name="Dai H."/>
            <person name="Hamel J.F."/>
            <person name="Liu C."/>
            <person name="Yu Y."/>
            <person name="Liu S."/>
            <person name="Lin W."/>
            <person name="Guo K."/>
            <person name="Jin S."/>
            <person name="Xu P."/>
            <person name="Storey K.B."/>
            <person name="Huan P."/>
            <person name="Zhang T."/>
            <person name="Zhou Y."/>
            <person name="Zhang J."/>
            <person name="Lin C."/>
            <person name="Li X."/>
            <person name="Xing L."/>
            <person name="Huo D."/>
            <person name="Sun M."/>
            <person name="Wang L."/>
            <person name="Mercier A."/>
            <person name="Li F."/>
            <person name="Yang H."/>
            <person name="Xiang J."/>
        </authorList>
    </citation>
    <scope>NUCLEOTIDE SEQUENCE [LARGE SCALE GENOMIC DNA]</scope>
    <source>
        <strain evidence="10">Shaxun</strain>
        <tissue evidence="10">Muscle</tissue>
    </source>
</reference>
<dbReference type="SUPFAM" id="SSF57959">
    <property type="entry name" value="Leucine zipper domain"/>
    <property type="match status" value="1"/>
</dbReference>
<keyword evidence="7" id="KW-0175">Coiled coil</keyword>
<evidence type="ECO:0000256" key="3">
    <source>
        <dbReference type="ARBA" id="ARBA00023015"/>
    </source>
</evidence>
<organism evidence="10 11">
    <name type="scientific">Stichopus japonicus</name>
    <name type="common">Sea cucumber</name>
    <dbReference type="NCBI Taxonomy" id="307972"/>
    <lineage>
        <taxon>Eukaryota</taxon>
        <taxon>Metazoa</taxon>
        <taxon>Echinodermata</taxon>
        <taxon>Eleutherozoa</taxon>
        <taxon>Echinozoa</taxon>
        <taxon>Holothuroidea</taxon>
        <taxon>Aspidochirotacea</taxon>
        <taxon>Aspidochirotida</taxon>
        <taxon>Stichopodidae</taxon>
        <taxon>Apostichopus</taxon>
    </lineage>
</organism>
<accession>A0A2G8JZ40</accession>
<evidence type="ECO:0000313" key="11">
    <source>
        <dbReference type="Proteomes" id="UP000230750"/>
    </source>
</evidence>
<evidence type="ECO:0000256" key="7">
    <source>
        <dbReference type="SAM" id="Coils"/>
    </source>
</evidence>
<comment type="similarity">
    <text evidence="2">Belongs to the bZIP family. NFIL3 subfamily.</text>
</comment>
<dbReference type="GO" id="GO:0005634">
    <property type="term" value="C:nucleus"/>
    <property type="evidence" value="ECO:0007669"/>
    <property type="project" value="UniProtKB-SubCell"/>
</dbReference>
<feature type="compositionally biased region" description="Basic and acidic residues" evidence="8">
    <location>
        <begin position="119"/>
        <end position="139"/>
    </location>
</feature>
<feature type="coiled-coil region" evidence="7">
    <location>
        <begin position="182"/>
        <end position="216"/>
    </location>
</feature>
<evidence type="ECO:0000256" key="1">
    <source>
        <dbReference type="ARBA" id="ARBA00004123"/>
    </source>
</evidence>
<dbReference type="InterPro" id="IPR046347">
    <property type="entry name" value="bZIP_sf"/>
</dbReference>
<dbReference type="InterPro" id="IPR040223">
    <property type="entry name" value="PAR_bZIP"/>
</dbReference>
<dbReference type="InterPro" id="IPR004827">
    <property type="entry name" value="bZIP"/>
</dbReference>
<feature type="compositionally biased region" description="Basic residues" evidence="8">
    <location>
        <begin position="140"/>
        <end position="150"/>
    </location>
</feature>
<dbReference type="Pfam" id="PF07716">
    <property type="entry name" value="bZIP_2"/>
    <property type="match status" value="1"/>
</dbReference>
<evidence type="ECO:0000256" key="5">
    <source>
        <dbReference type="ARBA" id="ARBA00023163"/>
    </source>
</evidence>
<comment type="caution">
    <text evidence="10">The sequence shown here is derived from an EMBL/GenBank/DDBJ whole genome shotgun (WGS) entry which is preliminary data.</text>
</comment>